<evidence type="ECO:0000256" key="10">
    <source>
        <dbReference type="ARBA" id="ARBA00022989"/>
    </source>
</evidence>
<evidence type="ECO:0000256" key="1">
    <source>
        <dbReference type="ARBA" id="ARBA00004477"/>
    </source>
</evidence>
<evidence type="ECO:0000256" key="7">
    <source>
        <dbReference type="ARBA" id="ARBA00022824"/>
    </source>
</evidence>
<dbReference type="EC" id="1.3.1.21" evidence="17"/>
<dbReference type="OrthoDB" id="5326588at2759"/>
<feature type="transmembrane region" description="Helical" evidence="20">
    <location>
        <begin position="367"/>
        <end position="385"/>
    </location>
</feature>
<keyword evidence="7" id="KW-0256">Endoplasmic reticulum</keyword>
<comment type="subcellular location">
    <subcellularLocation>
        <location evidence="1">Endoplasmic reticulum membrane</location>
        <topology evidence="1">Multi-pass membrane protein</topology>
    </subcellularLocation>
</comment>
<keyword evidence="4" id="KW-0153">Cholesterol metabolism</keyword>
<dbReference type="eggNOG" id="KOG1435">
    <property type="taxonomic scope" value="Eukaryota"/>
</dbReference>
<feature type="transmembrane region" description="Helical" evidence="20">
    <location>
        <begin position="308"/>
        <end position="329"/>
    </location>
</feature>
<feature type="transmembrane region" description="Helical" evidence="20">
    <location>
        <begin position="82"/>
        <end position="100"/>
    </location>
</feature>
<feature type="transmembrane region" description="Helical" evidence="20">
    <location>
        <begin position="153"/>
        <end position="171"/>
    </location>
</feature>
<evidence type="ECO:0000256" key="9">
    <source>
        <dbReference type="ARBA" id="ARBA00022955"/>
    </source>
</evidence>
<dbReference type="FunFam" id="1.20.120.1630:FF:000006">
    <property type="entry name" value="Putative 7-dehydrocholesterol reductase"/>
    <property type="match status" value="1"/>
</dbReference>
<keyword evidence="3" id="KW-0444">Lipid biosynthesis</keyword>
<evidence type="ECO:0000256" key="15">
    <source>
        <dbReference type="ARBA" id="ARBA00023166"/>
    </source>
</evidence>
<keyword evidence="16" id="KW-0753">Steroid metabolism</keyword>
<dbReference type="RefSeq" id="XP_002669064.1">
    <property type="nucleotide sequence ID" value="XM_002669018.1"/>
</dbReference>
<sequence length="450" mass="51808">MNSQLSPERSLKKDEPKLSWLHTHVAPLFLMLVTPPCAFLYWYTCEHLGGSVIALFNMFGKEGIINSIVSIVQPYILGSKVAWAIIVVFSILQLTLMKVLPGKKFNGPMTPKGNLPVYTDNGLLAYLITIMLFFLCSSTGLNLFPSSILYNHFPYLIGALNIFSLVFCLFLQIKGMYFPSSTDCGSNEGNFIMDYYWGTELHPVVFGFDVKVFTNCRFGMMSWPLLILSFAAKQYEVTGQLSDSMIINLVIQFIYLTKFYMWESGYLCSIDIMHDRAGYYICWGCLVWVPSVYTSTSLYISKYPNNLGPYWTAFILIGGASAVILNYLADIQRQNVRKANGKCLVWGKKPALIEGEIIAENGDKKKFILLICGFWGITRHFHYVMELLGTFFWTVPALFNNFLPYFYLFFLTILLFHRAERDQKRCSKKYGKYWEEYCRRVPYKVIPYVF</sequence>
<dbReference type="GO" id="GO:0016132">
    <property type="term" value="P:brassinosteroid biosynthetic process"/>
    <property type="evidence" value="ECO:0007669"/>
    <property type="project" value="TreeGrafter"/>
</dbReference>
<protein>
    <recommendedName>
        <fullName evidence="18">7-dehydrocholesterol reductase</fullName>
        <ecNumber evidence="17">1.3.1.21</ecNumber>
    </recommendedName>
    <alternativeName>
        <fullName evidence="19">Sterol Delta(7)-reductase</fullName>
    </alternativeName>
</protein>
<evidence type="ECO:0000256" key="3">
    <source>
        <dbReference type="ARBA" id="ARBA00022516"/>
    </source>
</evidence>
<gene>
    <name evidence="21" type="ORF">NAEGRDRAFT_44881</name>
</gene>
<keyword evidence="6" id="KW-0152">Cholesterol biosynthesis</keyword>
<dbReference type="GO" id="GO:0047598">
    <property type="term" value="F:7-dehydrocholesterol reductase activity"/>
    <property type="evidence" value="ECO:0007669"/>
    <property type="project" value="UniProtKB-EC"/>
</dbReference>
<evidence type="ECO:0000313" key="22">
    <source>
        <dbReference type="Proteomes" id="UP000006671"/>
    </source>
</evidence>
<evidence type="ECO:0000256" key="18">
    <source>
        <dbReference type="ARBA" id="ARBA00039984"/>
    </source>
</evidence>
<evidence type="ECO:0000256" key="14">
    <source>
        <dbReference type="ARBA" id="ARBA00023136"/>
    </source>
</evidence>
<reference evidence="21 22" key="1">
    <citation type="journal article" date="2010" name="Cell">
        <title>The genome of Naegleria gruberi illuminates early eukaryotic versatility.</title>
        <authorList>
            <person name="Fritz-Laylin L.K."/>
            <person name="Prochnik S.E."/>
            <person name="Ginger M.L."/>
            <person name="Dacks J.B."/>
            <person name="Carpenter M.L."/>
            <person name="Field M.C."/>
            <person name="Kuo A."/>
            <person name="Paredez A."/>
            <person name="Chapman J."/>
            <person name="Pham J."/>
            <person name="Shu S."/>
            <person name="Neupane R."/>
            <person name="Cipriano M."/>
            <person name="Mancuso J."/>
            <person name="Tu H."/>
            <person name="Salamov A."/>
            <person name="Lindquist E."/>
            <person name="Shapiro H."/>
            <person name="Lucas S."/>
            <person name="Grigoriev I.V."/>
            <person name="Cande W.Z."/>
            <person name="Fulton C."/>
            <person name="Rokhsar D.S."/>
            <person name="Dawson S.C."/>
        </authorList>
    </citation>
    <scope>NUCLEOTIDE SEQUENCE [LARGE SCALE GENOMIC DNA]</scope>
    <source>
        <strain evidence="21 22">NEG-M</strain>
    </source>
</reference>
<evidence type="ECO:0000256" key="16">
    <source>
        <dbReference type="ARBA" id="ARBA00023221"/>
    </source>
</evidence>
<dbReference type="PANTHER" id="PTHR21257:SF38">
    <property type="entry name" value="7-DEHYDROCHOLESTEROL REDUCTASE"/>
    <property type="match status" value="1"/>
</dbReference>
<dbReference type="InterPro" id="IPR001171">
    <property type="entry name" value="ERG24_DHCR-like"/>
</dbReference>
<dbReference type="AlphaFoldDB" id="D2W3J1"/>
<dbReference type="EMBL" id="GG738932">
    <property type="protein sequence ID" value="EFC36320.1"/>
    <property type="molecule type" value="Genomic_DNA"/>
</dbReference>
<feature type="transmembrane region" description="Helical" evidence="20">
    <location>
        <begin position="391"/>
        <end position="416"/>
    </location>
</feature>
<evidence type="ECO:0000256" key="17">
    <source>
        <dbReference type="ARBA" id="ARBA00038851"/>
    </source>
</evidence>
<evidence type="ECO:0000256" key="11">
    <source>
        <dbReference type="ARBA" id="ARBA00023002"/>
    </source>
</evidence>
<accession>D2W3J1</accession>
<dbReference type="PROSITE" id="PS01018">
    <property type="entry name" value="STEROL_REDUCT_2"/>
    <property type="match status" value="1"/>
</dbReference>
<evidence type="ECO:0000256" key="2">
    <source>
        <dbReference type="ARBA" id="ARBA00005402"/>
    </source>
</evidence>
<keyword evidence="13" id="KW-0443">Lipid metabolism</keyword>
<name>D2W3J1_NAEGR</name>
<dbReference type="KEGG" id="ngr:NAEGRDRAFT_44881"/>
<dbReference type="PANTHER" id="PTHR21257">
    <property type="entry name" value="DELTA(14)-STEROL REDUCTASE"/>
    <property type="match status" value="1"/>
</dbReference>
<evidence type="ECO:0000256" key="4">
    <source>
        <dbReference type="ARBA" id="ARBA00022548"/>
    </source>
</evidence>
<dbReference type="InParanoid" id="D2W3J1"/>
<keyword evidence="11" id="KW-0560">Oxidoreductase</keyword>
<dbReference type="Gene3D" id="1.20.120.1630">
    <property type="match status" value="1"/>
</dbReference>
<feature type="transmembrane region" description="Helical" evidence="20">
    <location>
        <begin position="277"/>
        <end position="296"/>
    </location>
</feature>
<keyword evidence="22" id="KW-1185">Reference proteome</keyword>
<dbReference type="STRING" id="5762.D2W3J1"/>
<dbReference type="GO" id="GO:0006695">
    <property type="term" value="P:cholesterol biosynthetic process"/>
    <property type="evidence" value="ECO:0007669"/>
    <property type="project" value="UniProtKB-KW"/>
</dbReference>
<proteinExistence type="inferred from homology"/>
<evidence type="ECO:0000256" key="13">
    <source>
        <dbReference type="ARBA" id="ARBA00023098"/>
    </source>
</evidence>
<dbReference type="GeneID" id="8862250"/>
<keyword evidence="14 20" id="KW-0472">Membrane</keyword>
<evidence type="ECO:0000313" key="21">
    <source>
        <dbReference type="EMBL" id="EFC36320.1"/>
    </source>
</evidence>
<evidence type="ECO:0000256" key="6">
    <source>
        <dbReference type="ARBA" id="ARBA00022778"/>
    </source>
</evidence>
<dbReference type="GO" id="GO:0005789">
    <property type="term" value="C:endoplasmic reticulum membrane"/>
    <property type="evidence" value="ECO:0007669"/>
    <property type="project" value="UniProtKB-SubCell"/>
</dbReference>
<keyword evidence="12" id="KW-0756">Sterol biosynthesis</keyword>
<evidence type="ECO:0000256" key="12">
    <source>
        <dbReference type="ARBA" id="ARBA00023011"/>
    </source>
</evidence>
<feature type="transmembrane region" description="Helical" evidence="20">
    <location>
        <begin position="121"/>
        <end position="141"/>
    </location>
</feature>
<keyword evidence="10 20" id="KW-1133">Transmembrane helix</keyword>
<dbReference type="InterPro" id="IPR018083">
    <property type="entry name" value="Sterol_reductase_CS"/>
</dbReference>
<dbReference type="OMA" id="WGKPAEC"/>
<keyword evidence="9" id="KW-0752">Steroid biosynthesis</keyword>
<evidence type="ECO:0000256" key="19">
    <source>
        <dbReference type="ARBA" id="ARBA00042688"/>
    </source>
</evidence>
<evidence type="ECO:0000256" key="8">
    <source>
        <dbReference type="ARBA" id="ARBA00022857"/>
    </source>
</evidence>
<dbReference type="Pfam" id="PF01222">
    <property type="entry name" value="ERG4_ERG24"/>
    <property type="match status" value="1"/>
</dbReference>
<organism evidence="22">
    <name type="scientific">Naegleria gruberi</name>
    <name type="common">Amoeba</name>
    <dbReference type="NCBI Taxonomy" id="5762"/>
    <lineage>
        <taxon>Eukaryota</taxon>
        <taxon>Discoba</taxon>
        <taxon>Heterolobosea</taxon>
        <taxon>Tetramitia</taxon>
        <taxon>Eutetramitia</taxon>
        <taxon>Vahlkampfiidae</taxon>
        <taxon>Naegleria</taxon>
    </lineage>
</organism>
<evidence type="ECO:0000256" key="20">
    <source>
        <dbReference type="SAM" id="Phobius"/>
    </source>
</evidence>
<dbReference type="VEuPathDB" id="AmoebaDB:NAEGRDRAFT_44881"/>
<feature type="transmembrane region" description="Helical" evidence="20">
    <location>
        <begin position="20"/>
        <end position="43"/>
    </location>
</feature>
<comment type="similarity">
    <text evidence="2">Belongs to the ERG4/ERG24 family.</text>
</comment>
<keyword evidence="8" id="KW-0521">NADP</keyword>
<keyword evidence="5 20" id="KW-0812">Transmembrane</keyword>
<dbReference type="Proteomes" id="UP000006671">
    <property type="component" value="Unassembled WGS sequence"/>
</dbReference>
<evidence type="ECO:0000256" key="5">
    <source>
        <dbReference type="ARBA" id="ARBA00022692"/>
    </source>
</evidence>
<keyword evidence="15" id="KW-1207">Sterol metabolism</keyword>